<name>A0A328X2Z5_9FLAO</name>
<evidence type="ECO:0000313" key="2">
    <source>
        <dbReference type="Proteomes" id="UP000249518"/>
    </source>
</evidence>
<dbReference type="Proteomes" id="UP000249518">
    <property type="component" value="Unassembled WGS sequence"/>
</dbReference>
<dbReference type="RefSeq" id="WP_112084528.1">
    <property type="nucleotide sequence ID" value="NZ_QLSV01000001.1"/>
</dbReference>
<dbReference type="AlphaFoldDB" id="A0A328X2Z5"/>
<protein>
    <submittedName>
        <fullName evidence="1">Uncharacterized protein</fullName>
    </submittedName>
</protein>
<dbReference type="EMBL" id="QLSV01000001">
    <property type="protein sequence ID" value="RAR50927.1"/>
    <property type="molecule type" value="Genomic_DNA"/>
</dbReference>
<sequence>MKIQSTKGTSTKATTILSWGPDDENLILKINLRENKNDDNEYYLRQNYFSKSAYIDYYCYRLLYLTDNSFFLVSKLVKTAADCLEKLLKLFLLTYNPALDIKKLSHNLDKIVSECKKIDDYFDKPELNTFCDEYSQKLGGFNGHQIFGYSDNTVIESWETDCSNILNLLDEVFLETLLRMKNNYGFFAFDLFEIYLERESTKSRYNLKFTEVKSVLFTRNNFIHSFYLKNEKNIIENTIPI</sequence>
<comment type="caution">
    <text evidence="1">The sequence shown here is derived from an EMBL/GenBank/DDBJ whole genome shotgun (WGS) entry which is preliminary data.</text>
</comment>
<gene>
    <name evidence="1" type="ORF">B0I10_10198</name>
</gene>
<accession>A0A328X2Z5</accession>
<proteinExistence type="predicted"/>
<evidence type="ECO:0000313" key="1">
    <source>
        <dbReference type="EMBL" id="RAR50927.1"/>
    </source>
</evidence>
<keyword evidence="2" id="KW-1185">Reference proteome</keyword>
<reference evidence="1 2" key="1">
    <citation type="submission" date="2018-06" db="EMBL/GenBank/DDBJ databases">
        <title>Genomic Encyclopedia of Type Strains, Phase III (KMG-III): the genomes of soil and plant-associated and newly described type strains.</title>
        <authorList>
            <person name="Whitman W."/>
        </authorList>
    </citation>
    <scope>NUCLEOTIDE SEQUENCE [LARGE SCALE GENOMIC DNA]</scope>
    <source>
        <strain evidence="1 2">CGMCC 1.12504</strain>
    </source>
</reference>
<organism evidence="1 2">
    <name type="scientific">Flavobacterium lacus</name>
    <dbReference type="NCBI Taxonomy" id="1353778"/>
    <lineage>
        <taxon>Bacteria</taxon>
        <taxon>Pseudomonadati</taxon>
        <taxon>Bacteroidota</taxon>
        <taxon>Flavobacteriia</taxon>
        <taxon>Flavobacteriales</taxon>
        <taxon>Flavobacteriaceae</taxon>
        <taxon>Flavobacterium</taxon>
    </lineage>
</organism>